<organism evidence="2">
    <name type="scientific">Setaria italica</name>
    <name type="common">Foxtail millet</name>
    <name type="synonym">Panicum italicum</name>
    <dbReference type="NCBI Taxonomy" id="4555"/>
    <lineage>
        <taxon>Eukaryota</taxon>
        <taxon>Viridiplantae</taxon>
        <taxon>Streptophyta</taxon>
        <taxon>Embryophyta</taxon>
        <taxon>Tracheophyta</taxon>
        <taxon>Spermatophyta</taxon>
        <taxon>Magnoliopsida</taxon>
        <taxon>Liliopsida</taxon>
        <taxon>Poales</taxon>
        <taxon>Poaceae</taxon>
        <taxon>PACMAD clade</taxon>
        <taxon>Panicoideae</taxon>
        <taxon>Panicodae</taxon>
        <taxon>Paniceae</taxon>
        <taxon>Cenchrinae</taxon>
        <taxon>Setaria</taxon>
    </lineage>
</organism>
<reference evidence="2" key="2">
    <citation type="submission" date="2015-07" db="EMBL/GenBank/DDBJ databases">
        <authorList>
            <person name="Noorani M."/>
        </authorList>
    </citation>
    <scope>NUCLEOTIDE SEQUENCE</scope>
    <source>
        <strain evidence="2">Yugu1</strain>
    </source>
</reference>
<reference evidence="2" key="1">
    <citation type="journal article" date="2012" name="Nat. Biotechnol.">
        <title>Reference genome sequence of the model plant Setaria.</title>
        <authorList>
            <person name="Bennetzen J.L."/>
            <person name="Schmutz J."/>
            <person name="Wang H."/>
            <person name="Percifield R."/>
            <person name="Hawkins J."/>
            <person name="Pontaroli A.C."/>
            <person name="Estep M."/>
            <person name="Feng L."/>
            <person name="Vaughn J.N."/>
            <person name="Grimwood J."/>
            <person name="Jenkins J."/>
            <person name="Barry K."/>
            <person name="Lindquist E."/>
            <person name="Hellsten U."/>
            <person name="Deshpande S."/>
            <person name="Wang X."/>
            <person name="Wu X."/>
            <person name="Mitros T."/>
            <person name="Triplett J."/>
            <person name="Yang X."/>
            <person name="Ye C.Y."/>
            <person name="Mauro-Herrera M."/>
            <person name="Wang L."/>
            <person name="Li P."/>
            <person name="Sharma M."/>
            <person name="Sharma R."/>
            <person name="Ronald P.C."/>
            <person name="Panaud O."/>
            <person name="Kellogg E.A."/>
            <person name="Brutnell T.P."/>
            <person name="Doust A.N."/>
            <person name="Tuskan G.A."/>
            <person name="Rokhsar D."/>
            <person name="Devos K.M."/>
        </authorList>
    </citation>
    <scope>NUCLEOTIDE SEQUENCE [LARGE SCALE GENOMIC DNA]</scope>
    <source>
        <strain evidence="2">Yugu1</strain>
    </source>
</reference>
<feature type="region of interest" description="Disordered" evidence="1">
    <location>
        <begin position="1"/>
        <end position="26"/>
    </location>
</feature>
<sequence length="161" mass="18364">MGAPVAAVGSGWARIHPPSPHTARRHARAPFSAIWTRMRRQLIRRCFSRRRRLLLPHPVPSRREGLRCQEARICPKVRFAFLVQWPESGGSHKSIKCMPCCKRYIGNAFSSFHTLTGQIAQRHDLLKCLVLVNCAKDLLILSKCLHSQNSTGNWFVKLLQC</sequence>
<proteinExistence type="predicted"/>
<name>A0A368PRA3_SETIT</name>
<protein>
    <submittedName>
        <fullName evidence="2">Uncharacterized protein</fullName>
    </submittedName>
</protein>
<gene>
    <name evidence="2" type="ORF">SETIT_1G316600v2</name>
</gene>
<dbReference type="AlphaFoldDB" id="A0A368PRA3"/>
<evidence type="ECO:0000256" key="1">
    <source>
        <dbReference type="SAM" id="MobiDB-lite"/>
    </source>
</evidence>
<accession>A0A368PRA3</accession>
<evidence type="ECO:0000313" key="2">
    <source>
        <dbReference type="EMBL" id="RCV08321.1"/>
    </source>
</evidence>
<dbReference type="EMBL" id="CM003528">
    <property type="protein sequence ID" value="RCV08321.1"/>
    <property type="molecule type" value="Genomic_DNA"/>
</dbReference>